<dbReference type="InterPro" id="IPR002053">
    <property type="entry name" value="Glyco_hydro_25"/>
</dbReference>
<name>A0A0F9AAL3_9ZZZZ</name>
<evidence type="ECO:0000313" key="2">
    <source>
        <dbReference type="EMBL" id="KKK69271.1"/>
    </source>
</evidence>
<reference evidence="2" key="1">
    <citation type="journal article" date="2015" name="Nature">
        <title>Complex archaea that bridge the gap between prokaryotes and eukaryotes.</title>
        <authorList>
            <person name="Spang A."/>
            <person name="Saw J.H."/>
            <person name="Jorgensen S.L."/>
            <person name="Zaremba-Niedzwiedzka K."/>
            <person name="Martijn J."/>
            <person name="Lind A.E."/>
            <person name="van Eijk R."/>
            <person name="Schleper C."/>
            <person name="Guy L."/>
            <person name="Ettema T.J."/>
        </authorList>
    </citation>
    <scope>NUCLEOTIDE SEQUENCE</scope>
</reference>
<dbReference type="PANTHER" id="PTHR34135:SF2">
    <property type="entry name" value="LYSOZYME"/>
    <property type="match status" value="1"/>
</dbReference>
<organism evidence="2">
    <name type="scientific">marine sediment metagenome</name>
    <dbReference type="NCBI Taxonomy" id="412755"/>
    <lineage>
        <taxon>unclassified sequences</taxon>
        <taxon>metagenomes</taxon>
        <taxon>ecological metagenomes</taxon>
    </lineage>
</organism>
<comment type="caution">
    <text evidence="2">The sequence shown here is derived from an EMBL/GenBank/DDBJ whole genome shotgun (WGS) entry which is preliminary data.</text>
</comment>
<dbReference type="PANTHER" id="PTHR34135">
    <property type="entry name" value="LYSOZYME"/>
    <property type="match status" value="1"/>
</dbReference>
<evidence type="ECO:0000256" key="1">
    <source>
        <dbReference type="ARBA" id="ARBA00010646"/>
    </source>
</evidence>
<comment type="similarity">
    <text evidence="1">Belongs to the glycosyl hydrolase 25 family.</text>
</comment>
<dbReference type="SUPFAM" id="SSF51445">
    <property type="entry name" value="(Trans)glycosidases"/>
    <property type="match status" value="1"/>
</dbReference>
<dbReference type="CDD" id="cd00599">
    <property type="entry name" value="GH25_muramidase"/>
    <property type="match status" value="1"/>
</dbReference>
<dbReference type="AlphaFoldDB" id="A0A0F9AAL3"/>
<dbReference type="InterPro" id="IPR017853">
    <property type="entry name" value="GH"/>
</dbReference>
<dbReference type="Gene3D" id="3.20.20.80">
    <property type="entry name" value="Glycosidases"/>
    <property type="match status" value="1"/>
</dbReference>
<accession>A0A0F9AAL3</accession>
<dbReference type="GO" id="GO:0009253">
    <property type="term" value="P:peptidoglycan catabolic process"/>
    <property type="evidence" value="ECO:0007669"/>
    <property type="project" value="InterPro"/>
</dbReference>
<dbReference type="PROSITE" id="PS51904">
    <property type="entry name" value="GLYCOSYL_HYDROL_F25_2"/>
    <property type="match status" value="1"/>
</dbReference>
<dbReference type="EMBL" id="LAZR01058731">
    <property type="protein sequence ID" value="KKK69271.1"/>
    <property type="molecule type" value="Genomic_DNA"/>
</dbReference>
<sequence length="247" mass="27562">MSAPAGYVNQIDVSKWQGVPDWNAVMADPFDVKVVALRATLGHTYRDSQYVNNMRALRPYDNVLKVAYHVPTPGVSADDHLRHIEDTLRDAPPVDANVVDMELDKGQSPEKIAGLFYDIAVGLEELGFKNKVFIYTAAWFWNPQVGGIPLSDSDYKPNASDWALWFAHYYGTTRTPVLPMGWNSYVAWQYSDKGSLAGIDAQVDLNIMKKGYYRQLGGVEVPPPTDDPVEDPAEIPVEAPWGYIVKV</sequence>
<protein>
    <recommendedName>
        <fullName evidence="3">Lysozyme</fullName>
    </recommendedName>
</protein>
<dbReference type="GO" id="GO:0016052">
    <property type="term" value="P:carbohydrate catabolic process"/>
    <property type="evidence" value="ECO:0007669"/>
    <property type="project" value="TreeGrafter"/>
</dbReference>
<dbReference type="GO" id="GO:0016998">
    <property type="term" value="P:cell wall macromolecule catabolic process"/>
    <property type="evidence" value="ECO:0007669"/>
    <property type="project" value="InterPro"/>
</dbReference>
<dbReference type="GO" id="GO:0003796">
    <property type="term" value="F:lysozyme activity"/>
    <property type="evidence" value="ECO:0007669"/>
    <property type="project" value="InterPro"/>
</dbReference>
<dbReference type="Pfam" id="PF01183">
    <property type="entry name" value="Glyco_hydro_25"/>
    <property type="match status" value="1"/>
</dbReference>
<gene>
    <name evidence="2" type="ORF">LCGC14_2935700</name>
</gene>
<evidence type="ECO:0008006" key="3">
    <source>
        <dbReference type="Google" id="ProtNLM"/>
    </source>
</evidence>
<proteinExistence type="inferred from homology"/>